<reference evidence="1" key="1">
    <citation type="submission" date="2023-10" db="EMBL/GenBank/DDBJ databases">
        <authorList>
            <person name="Chen Y."/>
            <person name="Shah S."/>
            <person name="Dougan E. K."/>
            <person name="Thang M."/>
            <person name="Chan C."/>
        </authorList>
    </citation>
    <scope>NUCLEOTIDE SEQUENCE [LARGE SCALE GENOMIC DNA]</scope>
</reference>
<name>A0ABN9TKX5_9DINO</name>
<sequence>MLEDAAAKAAGIRSMLFDYNVSDARIESSADAQPSTLIWRATSSINPASNLPTQFTQQVPGPRVTYGKAVLRGGMVTFALTQAFETTKYDPTYLEGITQSLELARGTF</sequence>
<evidence type="ECO:0008006" key="3">
    <source>
        <dbReference type="Google" id="ProtNLM"/>
    </source>
</evidence>
<proteinExistence type="predicted"/>
<protein>
    <recommendedName>
        <fullName evidence="3">DNA-directed DNA polymerase</fullName>
    </recommendedName>
</protein>
<gene>
    <name evidence="1" type="ORF">PCOR1329_LOCUS40082</name>
</gene>
<keyword evidence="2" id="KW-1185">Reference proteome</keyword>
<evidence type="ECO:0000313" key="2">
    <source>
        <dbReference type="Proteomes" id="UP001189429"/>
    </source>
</evidence>
<evidence type="ECO:0000313" key="1">
    <source>
        <dbReference type="EMBL" id="CAK0846621.1"/>
    </source>
</evidence>
<comment type="caution">
    <text evidence="1">The sequence shown here is derived from an EMBL/GenBank/DDBJ whole genome shotgun (WGS) entry which is preliminary data.</text>
</comment>
<dbReference type="EMBL" id="CAUYUJ010014837">
    <property type="protein sequence ID" value="CAK0846621.1"/>
    <property type="molecule type" value="Genomic_DNA"/>
</dbReference>
<dbReference type="Proteomes" id="UP001189429">
    <property type="component" value="Unassembled WGS sequence"/>
</dbReference>
<organism evidence="1 2">
    <name type="scientific">Prorocentrum cordatum</name>
    <dbReference type="NCBI Taxonomy" id="2364126"/>
    <lineage>
        <taxon>Eukaryota</taxon>
        <taxon>Sar</taxon>
        <taxon>Alveolata</taxon>
        <taxon>Dinophyceae</taxon>
        <taxon>Prorocentrales</taxon>
        <taxon>Prorocentraceae</taxon>
        <taxon>Prorocentrum</taxon>
    </lineage>
</organism>
<accession>A0ABN9TKX5</accession>